<reference evidence="1 2" key="1">
    <citation type="submission" date="2021-06" db="EMBL/GenBank/DDBJ databases">
        <authorList>
            <person name="Palmer J.M."/>
        </authorList>
    </citation>
    <scope>NUCLEOTIDE SEQUENCE [LARGE SCALE GENOMIC DNA]</scope>
    <source>
        <strain evidence="1 2">AS_MEX2019</strain>
        <tissue evidence="1">Muscle</tissue>
    </source>
</reference>
<evidence type="ECO:0000313" key="1">
    <source>
        <dbReference type="EMBL" id="MEQ2294034.1"/>
    </source>
</evidence>
<keyword evidence="2" id="KW-1185">Reference proteome</keyword>
<evidence type="ECO:0000313" key="2">
    <source>
        <dbReference type="Proteomes" id="UP001469553"/>
    </source>
</evidence>
<proteinExistence type="predicted"/>
<organism evidence="1 2">
    <name type="scientific">Ameca splendens</name>
    <dbReference type="NCBI Taxonomy" id="208324"/>
    <lineage>
        <taxon>Eukaryota</taxon>
        <taxon>Metazoa</taxon>
        <taxon>Chordata</taxon>
        <taxon>Craniata</taxon>
        <taxon>Vertebrata</taxon>
        <taxon>Euteleostomi</taxon>
        <taxon>Actinopterygii</taxon>
        <taxon>Neopterygii</taxon>
        <taxon>Teleostei</taxon>
        <taxon>Neoteleostei</taxon>
        <taxon>Acanthomorphata</taxon>
        <taxon>Ovalentaria</taxon>
        <taxon>Atherinomorphae</taxon>
        <taxon>Cyprinodontiformes</taxon>
        <taxon>Goodeidae</taxon>
        <taxon>Ameca</taxon>
    </lineage>
</organism>
<protein>
    <submittedName>
        <fullName evidence="1">Uncharacterized protein</fullName>
    </submittedName>
</protein>
<dbReference type="Proteomes" id="UP001469553">
    <property type="component" value="Unassembled WGS sequence"/>
</dbReference>
<name>A0ABV0YK10_9TELE</name>
<accession>A0ABV0YK10</accession>
<sequence>MDQLPLSSNSPLCLSVTQLDDSALTLNSSVQTVHGVKLSKDQTGVTAKVSLSNFKVSVFFDGSIAQIHLEGREHRMSLGHDECKLCCPSSAAVFIQFER</sequence>
<dbReference type="EMBL" id="JAHRIP010036983">
    <property type="protein sequence ID" value="MEQ2294034.1"/>
    <property type="molecule type" value="Genomic_DNA"/>
</dbReference>
<gene>
    <name evidence="1" type="ORF">AMECASPLE_039671</name>
</gene>
<comment type="caution">
    <text evidence="1">The sequence shown here is derived from an EMBL/GenBank/DDBJ whole genome shotgun (WGS) entry which is preliminary data.</text>
</comment>